<dbReference type="EMBL" id="JAJUOS010000001">
    <property type="protein sequence ID" value="MCE5972001.1"/>
    <property type="molecule type" value="Genomic_DNA"/>
</dbReference>
<evidence type="ECO:0000256" key="1">
    <source>
        <dbReference type="ARBA" id="ARBA00004418"/>
    </source>
</evidence>
<accession>A0ABS8YQ25</accession>
<proteinExistence type="inferred from homology"/>
<comment type="similarity">
    <text evidence="2">Belongs to the bacterial solute-binding protein 1 family.</text>
</comment>
<dbReference type="PANTHER" id="PTHR43649:SF29">
    <property type="entry name" value="OSMOPROTECTIVE COMPOUNDS-BINDING PROTEIN GGTB"/>
    <property type="match status" value="1"/>
</dbReference>
<keyword evidence="4" id="KW-0732">Signal</keyword>
<feature type="chain" id="PRO_5046466358" evidence="4">
    <location>
        <begin position="21"/>
        <end position="449"/>
    </location>
</feature>
<evidence type="ECO:0000313" key="5">
    <source>
        <dbReference type="EMBL" id="MCE5972001.1"/>
    </source>
</evidence>
<evidence type="ECO:0000256" key="3">
    <source>
        <dbReference type="ARBA" id="ARBA00022448"/>
    </source>
</evidence>
<evidence type="ECO:0000256" key="4">
    <source>
        <dbReference type="SAM" id="SignalP"/>
    </source>
</evidence>
<gene>
    <name evidence="5" type="ORF">LZA78_00665</name>
</gene>
<dbReference type="InterPro" id="IPR050490">
    <property type="entry name" value="Bact_solute-bd_prot1"/>
</dbReference>
<dbReference type="Pfam" id="PF01547">
    <property type="entry name" value="SBP_bac_1"/>
    <property type="match status" value="1"/>
</dbReference>
<reference evidence="5 6" key="1">
    <citation type="submission" date="2021-12" db="EMBL/GenBank/DDBJ databases">
        <title>Sinirhodobacter sp. WL0062 is a bacterium isolated from seawater.</title>
        <authorList>
            <person name="Wang L."/>
            <person name="He W."/>
            <person name="Zhang D.-F."/>
        </authorList>
    </citation>
    <scope>NUCLEOTIDE SEQUENCE [LARGE SCALE GENOMIC DNA]</scope>
    <source>
        <strain evidence="5 6">WL0062</strain>
    </source>
</reference>
<feature type="signal peptide" evidence="4">
    <location>
        <begin position="1"/>
        <end position="20"/>
    </location>
</feature>
<protein>
    <submittedName>
        <fullName evidence="5">ABC transporter substrate-binding protein</fullName>
    </submittedName>
</protein>
<dbReference type="RefSeq" id="WP_233675030.1">
    <property type="nucleotide sequence ID" value="NZ_JAJUOS010000001.1"/>
</dbReference>
<comment type="subcellular location">
    <subcellularLocation>
        <location evidence="1">Periplasm</location>
    </subcellularLocation>
</comment>
<dbReference type="Proteomes" id="UP001521181">
    <property type="component" value="Unassembled WGS sequence"/>
</dbReference>
<keyword evidence="6" id="KW-1185">Reference proteome</keyword>
<dbReference type="SUPFAM" id="SSF53850">
    <property type="entry name" value="Periplasmic binding protein-like II"/>
    <property type="match status" value="1"/>
</dbReference>
<comment type="caution">
    <text evidence="5">The sequence shown here is derived from an EMBL/GenBank/DDBJ whole genome shotgun (WGS) entry which is preliminary data.</text>
</comment>
<dbReference type="PANTHER" id="PTHR43649">
    <property type="entry name" value="ARABINOSE-BINDING PROTEIN-RELATED"/>
    <property type="match status" value="1"/>
</dbReference>
<dbReference type="InterPro" id="IPR006059">
    <property type="entry name" value="SBP"/>
</dbReference>
<keyword evidence="3" id="KW-0813">Transport</keyword>
<dbReference type="Gene3D" id="3.40.190.10">
    <property type="entry name" value="Periplasmic binding protein-like II"/>
    <property type="match status" value="2"/>
</dbReference>
<evidence type="ECO:0000256" key="2">
    <source>
        <dbReference type="ARBA" id="ARBA00008520"/>
    </source>
</evidence>
<evidence type="ECO:0000313" key="6">
    <source>
        <dbReference type="Proteomes" id="UP001521181"/>
    </source>
</evidence>
<organism evidence="5 6">
    <name type="scientific">Rhodobacter flavimaris</name>
    <dbReference type="NCBI Taxonomy" id="2907145"/>
    <lineage>
        <taxon>Bacteria</taxon>
        <taxon>Pseudomonadati</taxon>
        <taxon>Pseudomonadota</taxon>
        <taxon>Alphaproteobacteria</taxon>
        <taxon>Rhodobacterales</taxon>
        <taxon>Rhodobacter group</taxon>
        <taxon>Rhodobacter</taxon>
    </lineage>
</organism>
<name>A0ABS8YQ25_9RHOB</name>
<sequence>MKSLYLSAAVLALAAGAAAAQDLKFAPGEDARFNWASYEALKSMDLKGQKLTVLGPWLSADKDLVESVIAYFEAATGVEVDYAGSDSFEQQIVIDAEAGSPPDVAVFPQPGLAADLAKKGHLKPLADGTEQWIKDNYAAGDSWAAYGNYTGPDGQAHQYAFPYKADVKSLVWYVPENFEDAGYEVPTSMEDLKALTEQIVADGGTPWCIGLGSGGATGWPATDWVEDMMLRLNTPEDYDAWVKNDLAFDDPKVVAAIDEFGWFARNDAFVAGGAGAVASTDFRDSPKGLFASPPQCYMHRQASFIPSFFPEGTVIGQDADFFYFPAYAGKDLGQPVLGAGTMFAKLTENPAADAFITFLESPIAHEIWMAQTGFVTPYKAVNSEVYGDETLKKMGAILLNATTFRFDGSDLMPGAIGAGAFWTGIVDYAGGKPADDVAKSIQATWDTLK</sequence>